<organism evidence="8 9">
    <name type="scientific">Actinidia chlorotic ringspot-associated virus</name>
    <dbReference type="NCBI Taxonomy" id="1776763"/>
    <lineage>
        <taxon>Viruses</taxon>
        <taxon>Riboviria</taxon>
        <taxon>Orthornavirae</taxon>
        <taxon>Negarnaviricota</taxon>
        <taxon>Polyploviricotina</taxon>
        <taxon>Bunyaviricetes</taxon>
        <taxon>Elliovirales</taxon>
        <taxon>Fimoviridae</taxon>
        <taxon>Emaravirus</taxon>
        <taxon>Emaravirus actinidiae</taxon>
    </lineage>
</organism>
<keyword evidence="8" id="KW-0696">RNA-directed RNA polymerase</keyword>
<keyword evidence="9" id="KW-1185">Reference proteome</keyword>
<evidence type="ECO:0000256" key="4">
    <source>
        <dbReference type="ARBA" id="ARBA00030285"/>
    </source>
</evidence>
<keyword evidence="8" id="KW-0548">Nucleotidyltransferase</keyword>
<dbReference type="GO" id="GO:0003968">
    <property type="term" value="F:RNA-directed RNA polymerase activity"/>
    <property type="evidence" value="ECO:0007669"/>
    <property type="project" value="UniProtKB-KW"/>
</dbReference>
<dbReference type="EC" id="2.7.7.48" evidence="1"/>
<sequence length="2303" mass="266875">MSESIERIKKAECDKVAQDVKDGKVFDNDVLSRFLSLVGKPRNRYTISSKPKEVEAIYKQCISSEGFMSELLSLAERILYSPPSSNQVDFALTIVQLLECSRHDELLFTVVNRLQDFGYNVTATDCQIKDVYPDINSIMTPDIFYNDGNGKDYVLELKVRNKATDLSKYFDKYRSVLPAFVDISVMNYTTDGFLEFGEFKLSHQLNFIGDEFRLVDECINLAKSIREKYSQFPQYALFTQFNSESSRDDFMSGFNDLVVNHPSYDEISKLFGSSWSDIIDGLDNYSLIENEELVTDDLISSESDLHGYCNREILNYENHLSYYTFQNSYGRTKLNNKNLDLLIESKNLTKYRITKSYKPSIYIPITKTIKLDSYGGSRLKFYREAFQNINIIGDRYSKSAYGLINEIFNTISVELLVSKDGCIDPLLYKDVLDPDFTKFLNDQTTKYRKVAHISNITSDTTILANNSFSINSHVDPFLRKNICDYDKKHYNPSEKKKECLSYKSSSADLPMLLKLCSEMFHSDHHCGVYLNDLVTLEPMSMHVKGSDIPLESQTKYMEHLYNIHVIYKNLISLNTINSHKFRLLQTPDPNVILILLPNADALRGNPLRYFCINIMNNDCETEVEANKLLGIYHSHTTTKKYTIMLSKVISLDVTRLKLLSNSFCKYSLLVSYYSQFKSRLPVNIHTMCWLMTQFITISSLTITDTYKNLIMAIYSDFSNIDKLIEDKLECRPRTIGQIYILKLMIDGLIKASDQLDQISLNKCKTEVDDSGELFGTGFDKSLKLRLPLSNLSTHTPKEIIHESFILFYIGNKGLHGSPQELLNLYYTPYQFEDEYKQMIENYQTFLIEDGNNSQMSFSYEAMKLTTRYAYAKLMSKSAEIRSNIISNLSLDSPILSIKQFSSTKSMVSNSTKTEVDRVVNLPSNADLLILERYIDETKIDDIYEFVKEMNAQIDSINSRRVVEVEAQTIDNLSRLNKGKVMLPHLEIHVKNGVSFIGIARHKYAKAVDGNFIKQSNTKVFDEFYRICDEENIDTLRQFYTKYIDDNELIIRIFYKDQRTADDREIYTGNAQTRLCLFPIEMTFKSICKHIPEEAITISGDQKQKRLLDQRVSLLKTKKYLDREKKQTEIYSVSSDASKWSARDLFPKYIITLAYNPYLTKNEKYFLLYLMLKYYKKKIVLTDSAFLNILRFASPDIVGNYEKMTNGYTTNAFEVRSNWLQGNLNMTSSFVHHCSTLLTEMMLTVLSTHHHFNSIMTSMVHSDDSTYDFLIATDHNTTGDWSNKAQIGRLIVSLITFSNKKHCITLNEKKTYISTFYKEFLSTTIVNNELFFFYMADLLPIASDTSYTSPLGDFSSYNGYINNSFSHACPLRVIKTAICLINHLTLTTYNMQYTSEKNPKTMLPDPIDLPIQIYPRYKLNPSLAGSIPYYSSDAFNIVNDIIETLDKSDDLYKSLVEDTINDQVVKSYLKLIKKDHPRKYKYIQYCMLTMDLNQYERDDQDPYNIIDYDLSQKSLINVVSLNKGSRIRKSHTYQQYLENEKLVKLTCAVNPMWCVSKPKDNDLIKLSILSNYSNPVFKDSLIFSKPALDYGRRIINSNKNLYTLSSHLFEKEKPRNLKTIYSHLAEKAQSIEVDEDMLIKYLSIYLFSDKKISASLQIYYSKKSVTYMDKPEFTKVIMPRSVYGEEYGTHSVNSMFENLLVEPYYNILTIDSKSERFIKTCEYSLQRIPSDIKLYRDPEDIDEDFINYMTFKYHLAKPEDGLIKICFEIDDDFNMIIYESKLAYQGLLIRYYTDIKKTIEDPSYNIPSYVSPNSLIMTIDSLMKRSEISTKIYMAHTRANRFDDYWLSRFGMYADDNFYIKYKLGYRIKVATDNLLMPTMKRVRSTSEPVSFLTKLLCSDPELYDELTQNEEFIVGGYLYRDLLKEIESTTDMNNNLLLYVLGQISMQRMTRVMEENNRVWNHWILPTGGNIEDPDASIALYNYKSTFMKVETVGINGSVSFTVSVAKSNFLHDDGINIMLKSMCKDYATQLRRAIILAPFPGSYRRRPLYINAYGRLATSGDKVKNCIANINIGKIIALKALYCEANQSVSQLMSIESDLFHHEFLYKFRHYVDDDYYINNLIENIELDSISICQHLISKGFIQNHFEYYKEISPYMGSGHFLELFNTSKNISCYTSRIDPLRLRKLVHIANFLKNDHKDDIIIKLCDCLKPLCSSSGISITEVLDPEPFIKGLMNYKFDQAYYKDFYDLYNKIESPPYEAIIQFVSSSTSVNGTLSKIILAIITILKSYPSRYIRQTDDLEI</sequence>
<dbReference type="RefSeq" id="YP_009507925.1">
    <property type="nucleotide sequence ID" value="NC_038769.1"/>
</dbReference>
<evidence type="ECO:0000256" key="5">
    <source>
        <dbReference type="ARBA" id="ARBA00030436"/>
    </source>
</evidence>
<evidence type="ECO:0000256" key="2">
    <source>
        <dbReference type="ARBA" id="ARBA00018602"/>
    </source>
</evidence>
<protein>
    <recommendedName>
        <fullName evidence="2">RNA-directed RNA polymerase L</fullName>
        <ecNumber evidence="1">2.7.7.48</ecNumber>
    </recommendedName>
    <alternativeName>
        <fullName evidence="4">Large structural protein</fullName>
    </alternativeName>
    <alternativeName>
        <fullName evidence="6">Replicase</fullName>
    </alternativeName>
    <alternativeName>
        <fullName evidence="5">Transcriptase</fullName>
    </alternativeName>
</protein>
<accession>A0A0U4CCN7</accession>
<proteinExistence type="predicted"/>
<evidence type="ECO:0000313" key="9">
    <source>
        <dbReference type="Proteomes" id="UP000234934"/>
    </source>
</evidence>
<dbReference type="KEGG" id="vg:37619115"/>
<dbReference type="InterPro" id="IPR007099">
    <property type="entry name" value="RNA-dir_pol_NSvirus"/>
</dbReference>
<dbReference type="Pfam" id="PF04196">
    <property type="entry name" value="Bunya_RdRp"/>
    <property type="match status" value="1"/>
</dbReference>
<dbReference type="Proteomes" id="UP000234934">
    <property type="component" value="Genome"/>
</dbReference>
<evidence type="ECO:0000313" key="8">
    <source>
        <dbReference type="EMBL" id="ALX00127.1"/>
    </source>
</evidence>
<evidence type="ECO:0000256" key="3">
    <source>
        <dbReference type="ARBA" id="ARBA00022679"/>
    </source>
</evidence>
<evidence type="ECO:0000256" key="6">
    <source>
        <dbReference type="ARBA" id="ARBA00031012"/>
    </source>
</evidence>
<feature type="domain" description="RdRp catalytic" evidence="7">
    <location>
        <begin position="1117"/>
        <end position="1302"/>
    </location>
</feature>
<dbReference type="GO" id="GO:0039694">
    <property type="term" value="P:viral RNA genome replication"/>
    <property type="evidence" value="ECO:0007669"/>
    <property type="project" value="InterPro"/>
</dbReference>
<dbReference type="InterPro" id="IPR007322">
    <property type="entry name" value="RNA_pol_bunyavir"/>
</dbReference>
<dbReference type="PROSITE" id="PS50525">
    <property type="entry name" value="RDRP_SSRNA_NEG_SEG"/>
    <property type="match status" value="1"/>
</dbReference>
<name>A0A0U4CCN7_9VIRU</name>
<reference evidence="8 9" key="1">
    <citation type="submission" date="2015-09" db="EMBL/GenBank/DDBJ databases">
        <title>Identification and characterization of a novel single-stranded, multipartite, negative-sense RNA virus infecting kiwifruit trees.</title>
        <authorList>
            <person name="Hong N."/>
            <person name="Di Serio F."/>
            <person name="Zheng Y.Z."/>
            <person name="Wang G.P."/>
        </authorList>
    </citation>
    <scope>NUCLEOTIDE SEQUENCE [LARGE SCALE GENOMIC DNA]</scope>
    <source>
        <strain evidence="8">HN-6</strain>
    </source>
</reference>
<evidence type="ECO:0000256" key="1">
    <source>
        <dbReference type="ARBA" id="ARBA00012494"/>
    </source>
</evidence>
<dbReference type="EMBL" id="KT861481">
    <property type="protein sequence ID" value="ALX00127.1"/>
    <property type="molecule type" value="Genomic_RNA"/>
</dbReference>
<keyword evidence="3" id="KW-0808">Transferase</keyword>
<evidence type="ECO:0000259" key="7">
    <source>
        <dbReference type="PROSITE" id="PS50525"/>
    </source>
</evidence>
<dbReference type="GeneID" id="37619115"/>
<dbReference type="GO" id="GO:0006351">
    <property type="term" value="P:DNA-templated transcription"/>
    <property type="evidence" value="ECO:0007669"/>
    <property type="project" value="InterPro"/>
</dbReference>